<dbReference type="PROSITE" id="PS50082">
    <property type="entry name" value="WD_REPEATS_2"/>
    <property type="match status" value="2"/>
</dbReference>
<name>A0A8H7T2H2_9HELO</name>
<evidence type="ECO:0000256" key="6">
    <source>
        <dbReference type="ARBA" id="ARBA00038255"/>
    </source>
</evidence>
<dbReference type="InterPro" id="IPR019775">
    <property type="entry name" value="WD40_repeat_CS"/>
</dbReference>
<evidence type="ECO:0000256" key="1">
    <source>
        <dbReference type="ARBA" id="ARBA00004496"/>
    </source>
</evidence>
<accession>A0A8H7T2H2</accession>
<comment type="caution">
    <text evidence="9">The sequence shown here is derived from an EMBL/GenBank/DDBJ whole genome shotgun (WGS) entry which is preliminary data.</text>
</comment>
<dbReference type="Proteomes" id="UP000664132">
    <property type="component" value="Unassembled WGS sequence"/>
</dbReference>
<dbReference type="InterPro" id="IPR036322">
    <property type="entry name" value="WD40_repeat_dom_sf"/>
</dbReference>
<dbReference type="SUPFAM" id="SSF50978">
    <property type="entry name" value="WD40 repeat-like"/>
    <property type="match status" value="2"/>
</dbReference>
<evidence type="ECO:0000256" key="2">
    <source>
        <dbReference type="ARBA" id="ARBA00022490"/>
    </source>
</evidence>
<evidence type="ECO:0000256" key="7">
    <source>
        <dbReference type="PROSITE-ProRule" id="PRU00221"/>
    </source>
</evidence>
<keyword evidence="3 7" id="KW-0853">WD repeat</keyword>
<proteinExistence type="inferred from homology"/>
<feature type="repeat" description="WD" evidence="7">
    <location>
        <begin position="199"/>
        <end position="248"/>
    </location>
</feature>
<keyword evidence="2" id="KW-0963">Cytoplasm</keyword>
<evidence type="ECO:0000313" key="10">
    <source>
        <dbReference type="Proteomes" id="UP000664132"/>
    </source>
</evidence>
<dbReference type="EMBL" id="JAFJYH010000529">
    <property type="protein sequence ID" value="KAG4411066.1"/>
    <property type="molecule type" value="Genomic_DNA"/>
</dbReference>
<dbReference type="InterPro" id="IPR015943">
    <property type="entry name" value="WD40/YVTN_repeat-like_dom_sf"/>
</dbReference>
<keyword evidence="4" id="KW-0819">tRNA processing</keyword>
<evidence type="ECO:0000313" key="9">
    <source>
        <dbReference type="EMBL" id="KAG4411066.1"/>
    </source>
</evidence>
<dbReference type="PROSITE" id="PS50294">
    <property type="entry name" value="WD_REPEATS_REGION"/>
    <property type="match status" value="2"/>
</dbReference>
<evidence type="ECO:0000256" key="5">
    <source>
        <dbReference type="ARBA" id="ARBA00022737"/>
    </source>
</evidence>
<dbReference type="Gene3D" id="2.130.10.10">
    <property type="entry name" value="YVTN repeat-like/Quinoprotein amine dehydrogenase"/>
    <property type="match status" value="4"/>
</dbReference>
<dbReference type="OrthoDB" id="5594999at2759"/>
<organism evidence="9 10">
    <name type="scientific">Cadophora malorum</name>
    <dbReference type="NCBI Taxonomy" id="108018"/>
    <lineage>
        <taxon>Eukaryota</taxon>
        <taxon>Fungi</taxon>
        <taxon>Dikarya</taxon>
        <taxon>Ascomycota</taxon>
        <taxon>Pezizomycotina</taxon>
        <taxon>Leotiomycetes</taxon>
        <taxon>Helotiales</taxon>
        <taxon>Ploettnerulaceae</taxon>
        <taxon>Cadophora</taxon>
    </lineage>
</organism>
<dbReference type="PANTHER" id="PTHR14344:SF3">
    <property type="entry name" value="WD REPEAT-CONTAINING PROTEIN 6"/>
    <property type="match status" value="1"/>
</dbReference>
<dbReference type="AlphaFoldDB" id="A0A8H7T2H2"/>
<keyword evidence="10" id="KW-1185">Reference proteome</keyword>
<dbReference type="PANTHER" id="PTHR14344">
    <property type="entry name" value="WD REPEAT PROTEIN"/>
    <property type="match status" value="1"/>
</dbReference>
<dbReference type="SMART" id="SM00320">
    <property type="entry name" value="WD40"/>
    <property type="match status" value="7"/>
</dbReference>
<dbReference type="InterPro" id="IPR001680">
    <property type="entry name" value="WD40_rpt"/>
</dbReference>
<keyword evidence="5" id="KW-0677">Repeat</keyword>
<protein>
    <recommendedName>
        <fullName evidence="11">WD40 repeat-like protein</fullName>
    </recommendedName>
</protein>
<comment type="similarity">
    <text evidence="6">Belongs to the WD repeat WDR6 family.</text>
</comment>
<dbReference type="GO" id="GO:0005737">
    <property type="term" value="C:cytoplasm"/>
    <property type="evidence" value="ECO:0007669"/>
    <property type="project" value="UniProtKB-SubCell"/>
</dbReference>
<feature type="region of interest" description="Disordered" evidence="8">
    <location>
        <begin position="461"/>
        <end position="480"/>
    </location>
</feature>
<dbReference type="GO" id="GO:0030488">
    <property type="term" value="P:tRNA methylation"/>
    <property type="evidence" value="ECO:0007669"/>
    <property type="project" value="TreeGrafter"/>
</dbReference>
<sequence>MALSHDNILNPITALGFYVTDSGSCIVLAGEGSFLKAFDLVTNKLLSVCEVFDSQTIHGIAIREDGKDENALQLAIWGGASLILLERKDVESILLQHASSIKSSVIAVSDWVLDVAISPHDDCCVLITAHNTVLSAALLRDTEYPKVETLSSPSRSILYSADLVWESRAQILVAAGTVFGEIIVWRCSTTGESQVIYTFTGHEGSIFGVDISPSIVQPNGTTGRLLASCSDDRTIRIWDLSESFEPVSRSTSLLRKTGFGENDEHGTTDVATKCIATVMGHASRIWSVKFLVEEGHPSAPSICIVSFGEDSTTQHWSLDFDSSLVPTTGINSLSAVPKHKNTLRPSTLAKLSHLNTFAFHSGKHIWSTAIFDLTGSSCLLVTGGADGKISMYKLAVGAAIESPPVELNISKEPMVSTMPSYEPSRSMAWGLEDIISCLKSPIPTQDDSQKAQEPPAIVAGNVPSEALPADSKPTKRTKSNNRIKDGFNRYAFASENQVIATTNCGRVLVGDIDADVVWSEAFLPDPSSLDLKNYTVIEGFPEIGIAFLAGSNGMIFAYQTGQPIQVAGKVEGKVLDMFKILDVRNNSYELLVTELASQVATLFTIEYSSTAAPQMTYSKSCNLPPKFLVTSAGRSNGLLALGARSGILAIYETSKSADPIDIWTPPKDSPSDAIATILSLKASDSIFGSVGHFLTTERTGYYSVFSCTPTSGSNDTSTGSIVSRVHHSRLPLGPMVEAAWFRNGELYFYGFKSKSFVVWNESQHYEVSNIDCGGAHRSYAYCPPTTSSGGQFVFTKASKLYLHSQRNPSHTILKQGGHGREIKASAVTADGSLVATGAEDTAIRIWRYNNAASELDSAFDCLSIIEKHTTGIQHLQWYHSKYLFSSGGNEEFFVWAIRSLPGFGIGVVCEASYPDRSADGDLRIMSFDVTESIIGSEDGDNLLISLAFSDSTIRTYAYSKSKGFELLTTGRYTSSCLTQLRHIQILDGHIFFLTAATDGNITLWRGDISNRNNLETQSTLRHVIISSKMIHQSTIKSLDMTVSVSHFVVATGGDDNALAVSVYPIQCLQDPHVRPKIFILRSAHAAAITALSIVSPTDKNRLRIITSGNDQRVKTWQACIDLGTKSDPNRESQLELSQVGDVFTSVADVGDLSIVSAGEGCASKALVVGNGMDLWDISG</sequence>
<feature type="repeat" description="WD" evidence="7">
    <location>
        <begin position="815"/>
        <end position="856"/>
    </location>
</feature>
<comment type="subcellular location">
    <subcellularLocation>
        <location evidence="1">Cytoplasm</location>
    </subcellularLocation>
</comment>
<evidence type="ECO:0008006" key="11">
    <source>
        <dbReference type="Google" id="ProtNLM"/>
    </source>
</evidence>
<evidence type="ECO:0000256" key="4">
    <source>
        <dbReference type="ARBA" id="ARBA00022694"/>
    </source>
</evidence>
<gene>
    <name evidence="9" type="ORF">IFR04_015797</name>
</gene>
<evidence type="ECO:0000256" key="3">
    <source>
        <dbReference type="ARBA" id="ARBA00022574"/>
    </source>
</evidence>
<dbReference type="PROSITE" id="PS00678">
    <property type="entry name" value="WD_REPEATS_1"/>
    <property type="match status" value="1"/>
</dbReference>
<dbReference type="Pfam" id="PF00400">
    <property type="entry name" value="WD40"/>
    <property type="match status" value="2"/>
</dbReference>
<dbReference type="InterPro" id="IPR051973">
    <property type="entry name" value="tRNA_Anticodon_Mtase-Reg"/>
</dbReference>
<evidence type="ECO:0000256" key="8">
    <source>
        <dbReference type="SAM" id="MobiDB-lite"/>
    </source>
</evidence>
<reference evidence="9" key="1">
    <citation type="submission" date="2021-02" db="EMBL/GenBank/DDBJ databases">
        <title>Genome sequence Cadophora malorum strain M34.</title>
        <authorList>
            <person name="Stefanovic E."/>
            <person name="Vu D."/>
            <person name="Scully C."/>
            <person name="Dijksterhuis J."/>
            <person name="Roader J."/>
            <person name="Houbraken J."/>
        </authorList>
    </citation>
    <scope>NUCLEOTIDE SEQUENCE</scope>
    <source>
        <strain evidence="9">M34</strain>
    </source>
</reference>